<name>A0A7Y0HZ53_9BIFI</name>
<feature type="signal peptide" evidence="2">
    <location>
        <begin position="1"/>
        <end position="31"/>
    </location>
</feature>
<accession>A0A7Y0HZ53</accession>
<organism evidence="3 4">
    <name type="scientific">Bifidobacterium moraviense</name>
    <dbReference type="NCBI Taxonomy" id="2675323"/>
    <lineage>
        <taxon>Bacteria</taxon>
        <taxon>Bacillati</taxon>
        <taxon>Actinomycetota</taxon>
        <taxon>Actinomycetes</taxon>
        <taxon>Bifidobacteriales</taxon>
        <taxon>Bifidobacteriaceae</taxon>
        <taxon>Bifidobacterium</taxon>
    </lineage>
</organism>
<feature type="region of interest" description="Disordered" evidence="1">
    <location>
        <begin position="32"/>
        <end position="67"/>
    </location>
</feature>
<evidence type="ECO:0000256" key="1">
    <source>
        <dbReference type="SAM" id="MobiDB-lite"/>
    </source>
</evidence>
<keyword evidence="4" id="KW-1185">Reference proteome</keyword>
<gene>
    <name evidence="3" type="ORF">G1C96_0630</name>
</gene>
<dbReference type="PROSITE" id="PS51257">
    <property type="entry name" value="PROKAR_LIPOPROTEIN"/>
    <property type="match status" value="1"/>
</dbReference>
<dbReference type="AlphaFoldDB" id="A0A7Y0HZ53"/>
<reference evidence="3 4" key="1">
    <citation type="submission" date="2020-02" db="EMBL/GenBank/DDBJ databases">
        <title>Characterization of phylogenetic diversity of novel bifidobacterial species isolated in Czech ZOOs.</title>
        <authorList>
            <person name="Lugli G.A."/>
            <person name="Vera N.B."/>
            <person name="Ventura M."/>
        </authorList>
    </citation>
    <scope>NUCLEOTIDE SEQUENCE [LARGE SCALE GENOMIC DNA]</scope>
    <source>
        <strain evidence="3 4">DSM 109958</strain>
    </source>
</reference>
<evidence type="ECO:0000256" key="2">
    <source>
        <dbReference type="SAM" id="SignalP"/>
    </source>
</evidence>
<protein>
    <recommendedName>
        <fullName evidence="5">Lipoprotein</fullName>
    </recommendedName>
</protein>
<evidence type="ECO:0008006" key="5">
    <source>
        <dbReference type="Google" id="ProtNLM"/>
    </source>
</evidence>
<dbReference type="EMBL" id="JAAIIH010000001">
    <property type="protein sequence ID" value="NMN00053.1"/>
    <property type="molecule type" value="Genomic_DNA"/>
</dbReference>
<evidence type="ECO:0000313" key="4">
    <source>
        <dbReference type="Proteomes" id="UP000588277"/>
    </source>
</evidence>
<keyword evidence="2" id="KW-0732">Signal</keyword>
<feature type="compositionally biased region" description="Low complexity" evidence="1">
    <location>
        <begin position="32"/>
        <end position="55"/>
    </location>
</feature>
<feature type="chain" id="PRO_5038755293" description="Lipoprotein" evidence="2">
    <location>
        <begin position="32"/>
        <end position="236"/>
    </location>
</feature>
<dbReference type="RefSeq" id="WP_169275172.1">
    <property type="nucleotide sequence ID" value="NZ_JAAIIH010000001.1"/>
</dbReference>
<dbReference type="Proteomes" id="UP000588277">
    <property type="component" value="Unassembled WGS sequence"/>
</dbReference>
<evidence type="ECO:0000313" key="3">
    <source>
        <dbReference type="EMBL" id="NMN00053.1"/>
    </source>
</evidence>
<comment type="caution">
    <text evidence="3">The sequence shown here is derived from an EMBL/GenBank/DDBJ whole genome shotgun (WGS) entry which is preliminary data.</text>
</comment>
<sequence length="236" mass="25029">MRTVRKITASVAGMCMLLGLAACGGTNGATAGDGQSASSSATSSAGTTTASGTAAPDELDGNTLDEPLKWDKNGDLAKKLNCLTRDDFAEKYRSYVEGLTGLYADIRCAVVMDGDSATIPVLEPGNGDLYYYGTETITVTSLSASAISFDADATKFKEMKNMAHPDSMVVPSTKIVAVAFKKNLTVSEQHDFTYETDGAKVKAGEKTSATLQLMPQYTDMVALRVNTYVWLVKVLN</sequence>
<proteinExistence type="predicted"/>